<dbReference type="InterPro" id="IPR003888">
    <property type="entry name" value="FYrich_N"/>
</dbReference>
<proteinExistence type="predicted"/>
<dbReference type="PROSITE" id="PS51542">
    <property type="entry name" value="FYRN"/>
    <property type="match status" value="1"/>
</dbReference>
<dbReference type="InterPro" id="IPR003889">
    <property type="entry name" value="FYrich_C"/>
</dbReference>
<reference evidence="4" key="1">
    <citation type="submission" date="2025-08" db="UniProtKB">
        <authorList>
            <consortium name="RefSeq"/>
        </authorList>
    </citation>
    <scope>IDENTIFICATION</scope>
    <source>
        <strain evidence="4">15085-1641.00</strain>
        <tissue evidence="4">Whole body</tissue>
    </source>
</reference>
<name>A0A6J1M3T1_DROHY</name>
<dbReference type="AlphaFoldDB" id="A0A6J1M3T1"/>
<dbReference type="OMA" id="YYNDYHK"/>
<dbReference type="GeneID" id="111600840"/>
<dbReference type="OrthoDB" id="285793at2759"/>
<dbReference type="GO" id="GO:0051726">
    <property type="term" value="P:regulation of cell cycle"/>
    <property type="evidence" value="ECO:0007669"/>
    <property type="project" value="TreeGrafter"/>
</dbReference>
<dbReference type="RefSeq" id="XP_023172913.1">
    <property type="nucleotide sequence ID" value="XM_023317145.2"/>
</dbReference>
<dbReference type="KEGG" id="dhe:111600840"/>
<dbReference type="GO" id="GO:0005634">
    <property type="term" value="C:nucleus"/>
    <property type="evidence" value="ECO:0007669"/>
    <property type="project" value="UniProtKB-SubCell"/>
</dbReference>
<sequence length="275" mass="31705">MKVKKVDYKKSFKKLKQRIKSYVLENASIVDEVCILQKELAAARSERLALIERLMFYEGLEKGAVGHDQYLNVGHIQEHSSKHVEQNQSDMVYKGCENIFHEMPTLNQKIFPLKLNNILVHSIGEIIAANPNFHTAHWIYPVGYVATRIYAHPRDPRKKCVFTCKILNNAGVPQFQLIPDNDLDGVFFGETANKCHQELLNCIQGFIHESLKADFKAKGEVFFGLSNQKVQFILMSDVRIKQCSKFKGYILNDENERCENNDPALSFEDLQHYLR</sequence>
<dbReference type="PANTHER" id="PTHR22715">
    <property type="entry name" value="TRANSFORMING GROWTH FACTOR BETA REGULATED GENE 1"/>
    <property type="match status" value="1"/>
</dbReference>
<evidence type="ECO:0000313" key="4">
    <source>
        <dbReference type="RefSeq" id="XP_023172913.1"/>
    </source>
</evidence>
<comment type="subcellular location">
    <subcellularLocation>
        <location evidence="1">Nucleus</location>
    </subcellularLocation>
</comment>
<dbReference type="PANTHER" id="PTHR22715:SF0">
    <property type="entry name" value="TRANSFORMING GROWTH FACTOR BETA REGULATOR 1"/>
    <property type="match status" value="1"/>
</dbReference>
<protein>
    <submittedName>
        <fullName evidence="4">Transforming growth factor beta regulator 1</fullName>
    </submittedName>
</protein>
<gene>
    <name evidence="4" type="primary">LOC111600840</name>
</gene>
<dbReference type="InterPro" id="IPR040092">
    <property type="entry name" value="TBRG1"/>
</dbReference>
<evidence type="ECO:0000256" key="1">
    <source>
        <dbReference type="ARBA" id="ARBA00004123"/>
    </source>
</evidence>
<dbReference type="Proteomes" id="UP000504633">
    <property type="component" value="Unplaced"/>
</dbReference>
<dbReference type="PROSITE" id="PS51543">
    <property type="entry name" value="FYRC"/>
    <property type="match status" value="1"/>
</dbReference>
<dbReference type="SMART" id="SM00541">
    <property type="entry name" value="FYRN"/>
    <property type="match status" value="1"/>
</dbReference>
<dbReference type="SMART" id="SM00542">
    <property type="entry name" value="FYRC"/>
    <property type="match status" value="1"/>
</dbReference>
<dbReference type="Pfam" id="PF05964">
    <property type="entry name" value="FYRN"/>
    <property type="match status" value="1"/>
</dbReference>
<accession>A0A6J1M3T1</accession>
<dbReference type="Gene3D" id="3.30.160.360">
    <property type="match status" value="1"/>
</dbReference>
<keyword evidence="2" id="KW-0539">Nucleus</keyword>
<organism evidence="3 4">
    <name type="scientific">Drosophila hydei</name>
    <name type="common">Fruit fly</name>
    <dbReference type="NCBI Taxonomy" id="7224"/>
    <lineage>
        <taxon>Eukaryota</taxon>
        <taxon>Metazoa</taxon>
        <taxon>Ecdysozoa</taxon>
        <taxon>Arthropoda</taxon>
        <taxon>Hexapoda</taxon>
        <taxon>Insecta</taxon>
        <taxon>Pterygota</taxon>
        <taxon>Neoptera</taxon>
        <taxon>Endopterygota</taxon>
        <taxon>Diptera</taxon>
        <taxon>Brachycera</taxon>
        <taxon>Muscomorpha</taxon>
        <taxon>Ephydroidea</taxon>
        <taxon>Drosophilidae</taxon>
        <taxon>Drosophila</taxon>
    </lineage>
</organism>
<evidence type="ECO:0000256" key="2">
    <source>
        <dbReference type="ARBA" id="ARBA00023242"/>
    </source>
</evidence>
<evidence type="ECO:0000313" key="3">
    <source>
        <dbReference type="Proteomes" id="UP000504633"/>
    </source>
</evidence>
<dbReference type="Pfam" id="PF05965">
    <property type="entry name" value="FYRC"/>
    <property type="match status" value="1"/>
</dbReference>
<keyword evidence="3" id="KW-1185">Reference proteome</keyword>